<dbReference type="RefSeq" id="WP_022604694.1">
    <property type="nucleotide sequence ID" value="NZ_ASSJ01000014.1"/>
</dbReference>
<proteinExistence type="predicted"/>
<keyword evidence="1" id="KW-0472">Membrane</keyword>
<dbReference type="InParanoid" id="U5DPW1"/>
<comment type="caution">
    <text evidence="2">The sequence shown here is derived from an EMBL/GenBank/DDBJ whole genome shotgun (WGS) entry which is preliminary data.</text>
</comment>
<organism evidence="2 3">
    <name type="scientific">Rubidibacter lacunae KORDI 51-2</name>
    <dbReference type="NCBI Taxonomy" id="582515"/>
    <lineage>
        <taxon>Bacteria</taxon>
        <taxon>Bacillati</taxon>
        <taxon>Cyanobacteriota</taxon>
        <taxon>Cyanophyceae</taxon>
        <taxon>Oscillatoriophycideae</taxon>
        <taxon>Chroococcales</taxon>
        <taxon>Aphanothecaceae</taxon>
        <taxon>Rubidibacter</taxon>
    </lineage>
</organism>
<dbReference type="EMBL" id="ASSJ01000014">
    <property type="protein sequence ID" value="ERN42634.1"/>
    <property type="molecule type" value="Genomic_DNA"/>
</dbReference>
<accession>U5DPW1</accession>
<dbReference type="STRING" id="582515.KR51_00006630"/>
<dbReference type="InterPro" id="IPR051082">
    <property type="entry name" value="Pentapeptide-BTB/POZ_domain"/>
</dbReference>
<feature type="transmembrane region" description="Helical" evidence="1">
    <location>
        <begin position="72"/>
        <end position="95"/>
    </location>
</feature>
<dbReference type="SUPFAM" id="SSF141571">
    <property type="entry name" value="Pentapeptide repeat-like"/>
    <property type="match status" value="2"/>
</dbReference>
<dbReference type="AlphaFoldDB" id="U5DPW1"/>
<dbReference type="eggNOG" id="COG1357">
    <property type="taxonomic scope" value="Bacteria"/>
</dbReference>
<dbReference type="Gene3D" id="2.160.20.80">
    <property type="entry name" value="E3 ubiquitin-protein ligase SopA"/>
    <property type="match status" value="2"/>
</dbReference>
<sequence length="705" mass="73482">MANRTNAKEVLRRYAAGERDFCRFNLRGQSFKNADLSGADFSEADIRGTNFSEATLCGANFSRAKAGLQRRWVVGLLAIAFVLATMAGILTFYAGSTVSNIFGTSSFNQIFGWCGLTVTFAFIMCTLRRGIAEEPGDGAVRVAAAVVIAFAGFGIVAGAVPGAVALALAVSGAVAVAVAVGGAVAITGAVGEAVAITGAAGGAVAITGAAGGAVTVGVGGAINIIGAHAFSFAVTFAGAYVGRRAVESPDDRGRWIRNLALLIGSTSGTNFLKADLTNANFTAATLGSTSFNAAVITRTCWKETRKLHLASSGLSILRNIDVSALLVSGNGYNQDFKYADLRGANLVGANLEGANLKGANLADATLKAANLKDANLTSSQCIGVDFTSAYLTGACLEAWNIDPTTTLTNVDCQFVFLLEHPNHLGSRERRPHDPSATFAPGDFGKLYTEIMDAVQILIRDGINPDAFLAAFGKLMAEHPEITLDSIQSIAKKGTDALVTLAVTPDTDKAKVERDFLKAYKVGLEAGKNQARLESARESIRDIKEIISILTPANNPVVKLIAQAGAKAMNNSSDQSPTIKVSGDAIGNVIGDNATISGTIAKSIQQLPANDDRQADLKNLLEELSKAIASEEISDTDKADLLAQLQILVGASQEPETPAAKEQSGRALRTMSALAKNLPTATQLVTECRRLLPEIAKLLGLSLNLG</sequence>
<evidence type="ECO:0000256" key="1">
    <source>
        <dbReference type="SAM" id="Phobius"/>
    </source>
</evidence>
<dbReference type="PANTHER" id="PTHR14136">
    <property type="entry name" value="BTB_POZ DOMAIN-CONTAINING PROTEIN KCTD9"/>
    <property type="match status" value="1"/>
</dbReference>
<feature type="transmembrane region" description="Helical" evidence="1">
    <location>
        <begin position="107"/>
        <end position="127"/>
    </location>
</feature>
<keyword evidence="3" id="KW-1185">Reference proteome</keyword>
<keyword evidence="1" id="KW-0812">Transmembrane</keyword>
<dbReference type="OrthoDB" id="528457at2"/>
<feature type="transmembrane region" description="Helical" evidence="1">
    <location>
        <begin position="139"/>
        <end position="160"/>
    </location>
</feature>
<gene>
    <name evidence="2" type="ORF">KR51_00006630</name>
</gene>
<feature type="transmembrane region" description="Helical" evidence="1">
    <location>
        <begin position="166"/>
        <end position="186"/>
    </location>
</feature>
<keyword evidence="1" id="KW-1133">Transmembrane helix</keyword>
<feature type="transmembrane region" description="Helical" evidence="1">
    <location>
        <begin position="193"/>
        <end position="214"/>
    </location>
</feature>
<protein>
    <submittedName>
        <fullName evidence="2">Putative low-complexity protein</fullName>
    </submittedName>
</protein>
<evidence type="ECO:0000313" key="2">
    <source>
        <dbReference type="EMBL" id="ERN42634.1"/>
    </source>
</evidence>
<reference evidence="2 3" key="1">
    <citation type="submission" date="2013-05" db="EMBL/GenBank/DDBJ databases">
        <title>Draft genome sequence of Rubidibacter lacunae KORDI 51-2.</title>
        <authorList>
            <person name="Choi D.H."/>
            <person name="Noh J.H."/>
            <person name="Kwon K.-K."/>
            <person name="Lee J.-H."/>
            <person name="Ryu J.-Y."/>
        </authorList>
    </citation>
    <scope>NUCLEOTIDE SEQUENCE [LARGE SCALE GENOMIC DNA]</scope>
    <source>
        <strain evidence="2 3">KORDI 51-2</strain>
    </source>
</reference>
<name>U5DPW1_9CHRO</name>
<dbReference type="PANTHER" id="PTHR14136:SF17">
    <property type="entry name" value="BTB_POZ DOMAIN-CONTAINING PROTEIN KCTD9"/>
    <property type="match status" value="1"/>
</dbReference>
<evidence type="ECO:0000313" key="3">
    <source>
        <dbReference type="Proteomes" id="UP000016960"/>
    </source>
</evidence>
<feature type="transmembrane region" description="Helical" evidence="1">
    <location>
        <begin position="220"/>
        <end position="242"/>
    </location>
</feature>
<dbReference type="PATRIC" id="fig|582515.4.peg.740"/>
<dbReference type="InterPro" id="IPR001646">
    <property type="entry name" value="5peptide_repeat"/>
</dbReference>
<dbReference type="Pfam" id="PF00805">
    <property type="entry name" value="Pentapeptide"/>
    <property type="match status" value="2"/>
</dbReference>
<dbReference type="Proteomes" id="UP000016960">
    <property type="component" value="Unassembled WGS sequence"/>
</dbReference>